<dbReference type="PANTHER" id="PTHR14379:SF3">
    <property type="entry name" value="MEIOSIS REGULATOR AND MRNA STABILITY FACTOR 1"/>
    <property type="match status" value="1"/>
</dbReference>
<feature type="compositionally biased region" description="Low complexity" evidence="10">
    <location>
        <begin position="408"/>
        <end position="420"/>
    </location>
</feature>
<dbReference type="Pfam" id="PF12872">
    <property type="entry name" value="OST-HTH"/>
    <property type="match status" value="3"/>
</dbReference>
<dbReference type="Pfam" id="PF00076">
    <property type="entry name" value="RRM_1"/>
    <property type="match status" value="1"/>
</dbReference>
<accession>A0A194QT11</accession>
<evidence type="ECO:0000256" key="3">
    <source>
        <dbReference type="ARBA" id="ARBA00022737"/>
    </source>
</evidence>
<protein>
    <recommendedName>
        <fullName evidence="2">Meiosis regulator and mRNA stability factor 1</fullName>
    </recommendedName>
    <alternativeName>
        <fullName evidence="8">Limkain-b1</fullName>
    </alternativeName>
</protein>
<dbReference type="InterPro" id="IPR035979">
    <property type="entry name" value="RBD_domain_sf"/>
</dbReference>
<dbReference type="InterPro" id="IPR041966">
    <property type="entry name" value="LOTUS-like"/>
</dbReference>
<keyword evidence="5" id="KW-0221">Differentiation</keyword>
<feature type="compositionally biased region" description="Polar residues" evidence="10">
    <location>
        <begin position="714"/>
        <end position="725"/>
    </location>
</feature>
<feature type="domain" description="HTH OST-type" evidence="12">
    <location>
        <begin position="822"/>
        <end position="897"/>
    </location>
</feature>
<evidence type="ECO:0000313" key="14">
    <source>
        <dbReference type="Proteomes" id="UP000053240"/>
    </source>
</evidence>
<dbReference type="GO" id="GO:0048477">
    <property type="term" value="P:oogenesis"/>
    <property type="evidence" value="ECO:0007669"/>
    <property type="project" value="UniProtKB-KW"/>
</dbReference>
<feature type="domain" description="RRM" evidence="11">
    <location>
        <begin position="241"/>
        <end position="314"/>
    </location>
</feature>
<dbReference type="Pfam" id="PF11608">
    <property type="entry name" value="RRM_MARF1"/>
    <property type="match status" value="1"/>
</dbReference>
<dbReference type="PROSITE" id="PS51644">
    <property type="entry name" value="HTH_OST"/>
    <property type="match status" value="3"/>
</dbReference>
<feature type="domain" description="HTH OST-type" evidence="12">
    <location>
        <begin position="979"/>
        <end position="1053"/>
    </location>
</feature>
<keyword evidence="3" id="KW-0677">Repeat</keyword>
<feature type="region of interest" description="Disordered" evidence="10">
    <location>
        <begin position="322"/>
        <end position="349"/>
    </location>
</feature>
<dbReference type="Proteomes" id="UP000053240">
    <property type="component" value="Unassembled WGS sequence"/>
</dbReference>
<dbReference type="CDD" id="cd10910">
    <property type="entry name" value="PIN_limkain_b1_N_like"/>
    <property type="match status" value="1"/>
</dbReference>
<evidence type="ECO:0000313" key="13">
    <source>
        <dbReference type="EMBL" id="KPJ08140.1"/>
    </source>
</evidence>
<dbReference type="GO" id="GO:1905762">
    <property type="term" value="F:CCR4-NOT complex binding"/>
    <property type="evidence" value="ECO:0007669"/>
    <property type="project" value="TreeGrafter"/>
</dbReference>
<dbReference type="STRING" id="76193.A0A194QT11"/>
<dbReference type="Gene3D" id="3.30.420.610">
    <property type="entry name" value="LOTUS domain-like"/>
    <property type="match status" value="2"/>
</dbReference>
<feature type="region of interest" description="Disordered" evidence="10">
    <location>
        <begin position="713"/>
        <end position="734"/>
    </location>
</feature>
<keyword evidence="5" id="KW-0896">Oogenesis</keyword>
<evidence type="ECO:0000259" key="12">
    <source>
        <dbReference type="PROSITE" id="PS51644"/>
    </source>
</evidence>
<comment type="subcellular location">
    <subcellularLocation>
        <location evidence="1">Peroxisome</location>
    </subcellularLocation>
</comment>
<feature type="region of interest" description="Disordered" evidence="10">
    <location>
        <begin position="1268"/>
        <end position="1295"/>
    </location>
</feature>
<organism evidence="13 14">
    <name type="scientific">Papilio machaon</name>
    <name type="common">Old World swallowtail butterfly</name>
    <dbReference type="NCBI Taxonomy" id="76193"/>
    <lineage>
        <taxon>Eukaryota</taxon>
        <taxon>Metazoa</taxon>
        <taxon>Ecdysozoa</taxon>
        <taxon>Arthropoda</taxon>
        <taxon>Hexapoda</taxon>
        <taxon>Insecta</taxon>
        <taxon>Pterygota</taxon>
        <taxon>Neoptera</taxon>
        <taxon>Endopterygota</taxon>
        <taxon>Lepidoptera</taxon>
        <taxon>Glossata</taxon>
        <taxon>Ditrysia</taxon>
        <taxon>Papilionoidea</taxon>
        <taxon>Papilionidae</taxon>
        <taxon>Papilioninae</taxon>
        <taxon>Papilio</taxon>
    </lineage>
</organism>
<keyword evidence="7" id="KW-0469">Meiosis</keyword>
<evidence type="ECO:0000256" key="4">
    <source>
        <dbReference type="ARBA" id="ARBA00022884"/>
    </source>
</evidence>
<dbReference type="PROSITE" id="PS50102">
    <property type="entry name" value="RRM"/>
    <property type="match status" value="2"/>
</dbReference>
<feature type="compositionally biased region" description="Pro residues" evidence="10">
    <location>
        <begin position="330"/>
        <end position="349"/>
    </location>
</feature>
<keyword evidence="14" id="KW-1185">Reference proteome</keyword>
<dbReference type="SUPFAM" id="SSF54928">
    <property type="entry name" value="RNA-binding domain, RBD"/>
    <property type="match status" value="2"/>
</dbReference>
<dbReference type="Gene3D" id="3.30.70.330">
    <property type="match status" value="2"/>
</dbReference>
<dbReference type="InterPro" id="IPR024768">
    <property type="entry name" value="Marf1"/>
</dbReference>
<keyword evidence="6" id="KW-0576">Peroxisome</keyword>
<keyword evidence="4 9" id="KW-0694">RNA-binding</keyword>
<dbReference type="InParanoid" id="A0A194QT11"/>
<feature type="domain" description="HTH OST-type" evidence="12">
    <location>
        <begin position="898"/>
        <end position="972"/>
    </location>
</feature>
<evidence type="ECO:0000256" key="9">
    <source>
        <dbReference type="PROSITE-ProRule" id="PRU00176"/>
    </source>
</evidence>
<dbReference type="GO" id="GO:0005777">
    <property type="term" value="C:peroxisome"/>
    <property type="evidence" value="ECO:0007669"/>
    <property type="project" value="UniProtKB-SubCell"/>
</dbReference>
<dbReference type="InterPro" id="IPR025605">
    <property type="entry name" value="OST-HTH/LOTUS_dom"/>
</dbReference>
<evidence type="ECO:0000256" key="8">
    <source>
        <dbReference type="ARBA" id="ARBA00030116"/>
    </source>
</evidence>
<gene>
    <name evidence="13" type="ORF">RR48_12879</name>
</gene>
<feature type="region of interest" description="Disordered" evidence="10">
    <location>
        <begin position="791"/>
        <end position="813"/>
    </location>
</feature>
<dbReference type="GO" id="GO:0004540">
    <property type="term" value="F:RNA nuclease activity"/>
    <property type="evidence" value="ECO:0007669"/>
    <property type="project" value="InterPro"/>
</dbReference>
<evidence type="ECO:0000256" key="2">
    <source>
        <dbReference type="ARBA" id="ARBA00022152"/>
    </source>
</evidence>
<name>A0A194QT11_PAPMA</name>
<feature type="region of interest" description="Disordered" evidence="10">
    <location>
        <begin position="381"/>
        <end position="455"/>
    </location>
</feature>
<proteinExistence type="predicted"/>
<sequence length="1332" mass="145939">MNSFKESRSQSVQGLASVSSSLLMKIPLPPRLWITDVEDESSDENSTGARDEGVVLAERTRVRSRFRHHKHRSTCNVPIGIFWDIENCQVPRGCSAIDVVAAIRAKFLPGRREAEFVVVCDVRKEAANRLQELNDSQVNLIHVCGTQKNAADEKLRQCMRRFGELHTAPAALLLISGDINFASDLSDFRHRKNMEVILVHKQNTSSALITCASSHYCYNELTAQLPRNPKVSQTEEEEPTCEMEVSNLPINQPPERVSRLLRRLADNCGGKVLRVTATTAMLRFPTPDHASRALKRMEGEDVFGRKISTRFARGALQATYSSDEGYSTAPPAPPAPPALPHHTPVLPPPAHDMHQMSIGAEGGRAACGDWALALQQLPAPTPPPLDFCPPPAPAPKPRKIRGTHGSVSLDRSGCSSSNSGDESRVRAPSPWNSSSVSEHSDPEPDTAELTVSNLPPYEPNMLQEALRKLFSQYVPVVRVSVWTSGEGPLASVVFRSEWDARLAIARVHKRRLDSVWAGRRLELALGTPSPAPNLDVLRARLRAILLEQQNYCMPLLRLRDAYASRHCCSITTSDILKVKDTVLVHETCGRMVQLVDLSPVSKLEIEEAPWKCHKHSVLSTGHDDGRRILQPVFIELPVLARNIHILLESHGGILPLLSLVECYEAMFPALVCEPRAGVALELLLLSIPGVELKETPSRHLAWAAATARADTPPSVCNRSDTSRGSVGSLGERGGARTAPALEPTLSLFERDLVDLLRTAPRCTIPFSKLVIHLFLVTLYFSMSTKGEKNLHKNKIPGDTSRGSVGSLGERGGARTAPALEPTLSLFERDLVDLLRTAPRCTIPFSKLIPSYHHHFGRQCRVADYGFTKLPELLASLSNTIVVLGTGSYREITLSAAAQSRRWTSDLVKMLKANPVRSIFPHEIPQLYHNTFGRQFSPVDYGVCTIGELLQRTAPGATVALSDGSVALPRRAPTPAERAHSSQFALEAAELLCYTPNLRMEFTRFVPAYHAHYGRQLRAAHYGCVKLAELLDMIADTVVVWCEPNGEKMVRLAAGAARGIMAQRFAALLPAPFAELPALYAARFGAPPAPDVLDVSTLQELVLAAGGYIERGMAYITVGDAARLPNCALTACAVLSADMSVARGSSLEYFVIAFRRLCGAEPDLKELESYGVVETSERYVRLTAAWRTVWRLAQILADQPAPLPTQDVVNRYMKRYELSPLSSDLGVKQAQTQVSEVLQQCGPVFSRVQSASAADTLWTLAAGVALPPPLRPARHEDNSVHDTPPGQKGSRVFESPKTNIWCSPPASALPNPTALLSQENKRRTRLAAQFDAA</sequence>
<evidence type="ECO:0000256" key="7">
    <source>
        <dbReference type="ARBA" id="ARBA00023254"/>
    </source>
</evidence>
<dbReference type="Pfam" id="PF01936">
    <property type="entry name" value="NYN"/>
    <property type="match status" value="1"/>
</dbReference>
<dbReference type="InterPro" id="IPR012677">
    <property type="entry name" value="Nucleotide-bd_a/b_plait_sf"/>
</dbReference>
<dbReference type="InterPro" id="IPR021139">
    <property type="entry name" value="NYN"/>
</dbReference>
<evidence type="ECO:0000259" key="11">
    <source>
        <dbReference type="PROSITE" id="PS50102"/>
    </source>
</evidence>
<dbReference type="InterPro" id="IPR000504">
    <property type="entry name" value="RRM_dom"/>
</dbReference>
<dbReference type="GO" id="GO:0003723">
    <property type="term" value="F:RNA binding"/>
    <property type="evidence" value="ECO:0007669"/>
    <property type="project" value="UniProtKB-UniRule"/>
</dbReference>
<evidence type="ECO:0000256" key="10">
    <source>
        <dbReference type="SAM" id="MobiDB-lite"/>
    </source>
</evidence>
<dbReference type="GO" id="GO:0010468">
    <property type="term" value="P:regulation of gene expression"/>
    <property type="evidence" value="ECO:0007669"/>
    <property type="project" value="InterPro"/>
</dbReference>
<evidence type="ECO:0000256" key="1">
    <source>
        <dbReference type="ARBA" id="ARBA00004275"/>
    </source>
</evidence>
<dbReference type="GO" id="GO:0051321">
    <property type="term" value="P:meiotic cell cycle"/>
    <property type="evidence" value="ECO:0007669"/>
    <property type="project" value="UniProtKB-KW"/>
</dbReference>
<feature type="domain" description="RRM" evidence="11">
    <location>
        <begin position="447"/>
        <end position="528"/>
    </location>
</feature>
<dbReference type="InterPro" id="IPR034189">
    <property type="entry name" value="MARF1_RRM1"/>
</dbReference>
<dbReference type="PANTHER" id="PTHR14379">
    <property type="entry name" value="LIMKAIN B LKAP"/>
    <property type="match status" value="1"/>
</dbReference>
<feature type="compositionally biased region" description="Pro residues" evidence="10">
    <location>
        <begin position="381"/>
        <end position="395"/>
    </location>
</feature>
<reference evidence="13 14" key="1">
    <citation type="journal article" date="2015" name="Nat. Commun.">
        <title>Outbred genome sequencing and CRISPR/Cas9 gene editing in butterflies.</title>
        <authorList>
            <person name="Li X."/>
            <person name="Fan D."/>
            <person name="Zhang W."/>
            <person name="Liu G."/>
            <person name="Zhang L."/>
            <person name="Zhao L."/>
            <person name="Fang X."/>
            <person name="Chen L."/>
            <person name="Dong Y."/>
            <person name="Chen Y."/>
            <person name="Ding Y."/>
            <person name="Zhao R."/>
            <person name="Feng M."/>
            <person name="Zhu Y."/>
            <person name="Feng Y."/>
            <person name="Jiang X."/>
            <person name="Zhu D."/>
            <person name="Xiang H."/>
            <person name="Feng X."/>
            <person name="Li S."/>
            <person name="Wang J."/>
            <person name="Zhang G."/>
            <person name="Kronforst M.R."/>
            <person name="Wang W."/>
        </authorList>
    </citation>
    <scope>NUCLEOTIDE SEQUENCE [LARGE SCALE GENOMIC DNA]</scope>
    <source>
        <strain evidence="13">Ya'a_city_454_Pm</strain>
        <tissue evidence="13">Whole body</tissue>
    </source>
</reference>
<evidence type="ECO:0000256" key="5">
    <source>
        <dbReference type="ARBA" id="ARBA00022943"/>
    </source>
</evidence>
<evidence type="ECO:0000256" key="6">
    <source>
        <dbReference type="ARBA" id="ARBA00023140"/>
    </source>
</evidence>
<dbReference type="EMBL" id="KQ461155">
    <property type="protein sequence ID" value="KPJ08140.1"/>
    <property type="molecule type" value="Genomic_DNA"/>
</dbReference>